<feature type="region of interest" description="Disordered" evidence="5">
    <location>
        <begin position="480"/>
        <end position="501"/>
    </location>
</feature>
<dbReference type="GO" id="GO:0030687">
    <property type="term" value="C:preribosome, large subunit precursor"/>
    <property type="evidence" value="ECO:0007669"/>
    <property type="project" value="TreeGrafter"/>
</dbReference>
<evidence type="ECO:0000313" key="6">
    <source>
        <dbReference type="EMBL" id="CAB4032455.1"/>
    </source>
</evidence>
<organism evidence="6 7">
    <name type="scientific">Paramuricea clavata</name>
    <name type="common">Red gorgonian</name>
    <name type="synonym">Violescent sea-whip</name>
    <dbReference type="NCBI Taxonomy" id="317549"/>
    <lineage>
        <taxon>Eukaryota</taxon>
        <taxon>Metazoa</taxon>
        <taxon>Cnidaria</taxon>
        <taxon>Anthozoa</taxon>
        <taxon>Octocorallia</taxon>
        <taxon>Malacalcyonacea</taxon>
        <taxon>Plexauridae</taxon>
        <taxon>Paramuricea</taxon>
    </lineage>
</organism>
<proteinExistence type="predicted"/>
<dbReference type="PANTHER" id="PTHR48103">
    <property type="entry name" value="MIDASIN-RELATED"/>
    <property type="match status" value="1"/>
</dbReference>
<dbReference type="InterPro" id="IPR001510">
    <property type="entry name" value="Znf_PARP"/>
</dbReference>
<dbReference type="GO" id="GO:0008270">
    <property type="term" value="F:zinc ion binding"/>
    <property type="evidence" value="ECO:0007669"/>
    <property type="project" value="InterPro"/>
</dbReference>
<evidence type="ECO:0000313" key="7">
    <source>
        <dbReference type="Proteomes" id="UP001152795"/>
    </source>
</evidence>
<protein>
    <submittedName>
        <fullName evidence="6">Midasin</fullName>
    </submittedName>
</protein>
<dbReference type="GO" id="GO:0000027">
    <property type="term" value="P:ribosomal large subunit assembly"/>
    <property type="evidence" value="ECO:0007669"/>
    <property type="project" value="TreeGrafter"/>
</dbReference>
<keyword evidence="3" id="KW-0862">Zinc</keyword>
<dbReference type="OrthoDB" id="422220at2759"/>
<keyword evidence="7" id="KW-1185">Reference proteome</keyword>
<dbReference type="EMBL" id="CACRXK020018413">
    <property type="protein sequence ID" value="CAB4032455.1"/>
    <property type="molecule type" value="Genomic_DNA"/>
</dbReference>
<evidence type="ECO:0000256" key="2">
    <source>
        <dbReference type="ARBA" id="ARBA00022741"/>
    </source>
</evidence>
<dbReference type="PROSITE" id="PS50064">
    <property type="entry name" value="ZF_PARP_2"/>
    <property type="match status" value="1"/>
</dbReference>
<comment type="caution">
    <text evidence="6">The sequence shown here is derived from an EMBL/GenBank/DDBJ whole genome shotgun (WGS) entry which is preliminary data.</text>
</comment>
<dbReference type="Proteomes" id="UP001152795">
    <property type="component" value="Unassembled WGS sequence"/>
</dbReference>
<evidence type="ECO:0000256" key="4">
    <source>
        <dbReference type="ARBA" id="ARBA00022840"/>
    </source>
</evidence>
<feature type="compositionally biased region" description="Basic and acidic residues" evidence="5">
    <location>
        <begin position="490"/>
        <end position="501"/>
    </location>
</feature>
<dbReference type="GO" id="GO:0005524">
    <property type="term" value="F:ATP binding"/>
    <property type="evidence" value="ECO:0007669"/>
    <property type="project" value="UniProtKB-KW"/>
</dbReference>
<feature type="non-terminal residue" evidence="6">
    <location>
        <position position="517"/>
    </location>
</feature>
<evidence type="ECO:0000256" key="5">
    <source>
        <dbReference type="SAM" id="MobiDB-lite"/>
    </source>
</evidence>
<dbReference type="GO" id="GO:0000055">
    <property type="term" value="P:ribosomal large subunit export from nucleus"/>
    <property type="evidence" value="ECO:0007669"/>
    <property type="project" value="TreeGrafter"/>
</dbReference>
<keyword evidence="2" id="KW-0547">Nucleotide-binding</keyword>
<keyword evidence="1" id="KW-0479">Metal-binding</keyword>
<evidence type="ECO:0000256" key="3">
    <source>
        <dbReference type="ARBA" id="ARBA00022833"/>
    </source>
</evidence>
<dbReference type="PANTHER" id="PTHR48103:SF2">
    <property type="entry name" value="MIDASIN"/>
    <property type="match status" value="1"/>
</dbReference>
<accession>A0A6S7JJ72</accession>
<keyword evidence="4" id="KW-0067">ATP-binding</keyword>
<sequence>MGLSYRKGISLRQKNSLKDPMMVNCSNVLRILRNMDILFMNNENSNLLPMLENSMKYYQKCVARSAILNNVLTSPYKDLTVGDVDRIKGFAEHLRQITQRQRESISTVGKLLSELRLVTRQLKNLSTSRPYRLPPQHDVADWTLKLHKLLNSGLETSENLLCLLETCPESKIDLTMSPISEQLSDLSKCCKQDTVYFRLQKDIETFHDEISKIKSKVDLQTLLLNPDSNTKEKEDSGFIATWFHFECLGESFKQLERTLLYLEEFVKMDTSDFGFGKLAFDLRQEITDTCNKFTSWNKETFKEAQNGTSEERFSSLRSKVASTRESILLSFQKWYKRRENEIDEAKESIVREEVEDDKYFVEGLDNELQADISILNIQERTKDIKSFIKFFRQAIDGQYKKYNNITSIERLCEIMVSILPCLSQYVLLIENHFHQLLLCHRSSCKLHSVLLGIFSELLQKGFCIPADEEEMEGEGATSFEDAENCGIGEGEGRKDVSKQIENEEQVSVLDRRGFFNK</sequence>
<dbReference type="AlphaFoldDB" id="A0A6S7JJ72"/>
<gene>
    <name evidence="6" type="ORF">PACLA_8A012729</name>
</gene>
<evidence type="ECO:0000256" key="1">
    <source>
        <dbReference type="ARBA" id="ARBA00022723"/>
    </source>
</evidence>
<name>A0A6S7JJ72_PARCT</name>
<dbReference type="GO" id="GO:0003677">
    <property type="term" value="F:DNA binding"/>
    <property type="evidence" value="ECO:0007669"/>
    <property type="project" value="InterPro"/>
</dbReference>
<dbReference type="GO" id="GO:0005634">
    <property type="term" value="C:nucleus"/>
    <property type="evidence" value="ECO:0007669"/>
    <property type="project" value="TreeGrafter"/>
</dbReference>
<reference evidence="6" key="1">
    <citation type="submission" date="2020-04" db="EMBL/GenBank/DDBJ databases">
        <authorList>
            <person name="Alioto T."/>
            <person name="Alioto T."/>
            <person name="Gomez Garrido J."/>
        </authorList>
    </citation>
    <scope>NUCLEOTIDE SEQUENCE</scope>
    <source>
        <strain evidence="6">A484AB</strain>
    </source>
</reference>